<dbReference type="eggNOG" id="COG4372">
    <property type="taxonomic scope" value="Bacteria"/>
</dbReference>
<feature type="transmembrane region" description="Helical" evidence="2">
    <location>
        <begin position="14"/>
        <end position="33"/>
    </location>
</feature>
<protein>
    <recommendedName>
        <fullName evidence="5">Chromosome segregation protein SMC</fullName>
    </recommendedName>
</protein>
<reference evidence="3 4" key="1">
    <citation type="journal article" date="2011" name="Stand. Genomic Sci.">
        <title>Complete genome sequence of the gliding, heparinolytic Pedobacter saltans type strain (113).</title>
        <authorList>
            <person name="Liolios K."/>
            <person name="Sikorski J."/>
            <person name="Lu M."/>
            <person name="Nolan M."/>
            <person name="Lapidus A."/>
            <person name="Lucas S."/>
            <person name="Hammon N."/>
            <person name="Deshpande S."/>
            <person name="Cheng J.F."/>
            <person name="Tapia R."/>
            <person name="Han C."/>
            <person name="Goodwin L."/>
            <person name="Pitluck S."/>
            <person name="Huntemann M."/>
            <person name="Ivanova N."/>
            <person name="Pagani I."/>
            <person name="Mavromatis K."/>
            <person name="Ovchinikova G."/>
            <person name="Pati A."/>
            <person name="Chen A."/>
            <person name="Palaniappan K."/>
            <person name="Land M."/>
            <person name="Hauser L."/>
            <person name="Brambilla E.M."/>
            <person name="Kotsyurbenko O."/>
            <person name="Rohde M."/>
            <person name="Tindall B.J."/>
            <person name="Abt B."/>
            <person name="Goker M."/>
            <person name="Detter J.C."/>
            <person name="Woyke T."/>
            <person name="Bristow J."/>
            <person name="Eisen J.A."/>
            <person name="Markowitz V."/>
            <person name="Hugenholtz P."/>
            <person name="Klenk H.P."/>
            <person name="Kyrpides N.C."/>
        </authorList>
    </citation>
    <scope>NUCLEOTIDE SEQUENCE [LARGE SCALE GENOMIC DNA]</scope>
    <source>
        <strain evidence="4">ATCC 51119 / DSM 12145 / JCM 21818 / LMG 10337 / NBRC 100064 / NCIMB 13643</strain>
    </source>
</reference>
<dbReference type="STRING" id="762903.Pedsa_3318"/>
<dbReference type="AlphaFoldDB" id="F0SCK9"/>
<reference evidence="4" key="2">
    <citation type="submission" date="2011-02" db="EMBL/GenBank/DDBJ databases">
        <title>The complete genome of Pedobacter saltans DSM 12145.</title>
        <authorList>
            <consortium name="US DOE Joint Genome Institute (JGI-PGF)"/>
            <person name="Lucas S."/>
            <person name="Copeland A."/>
            <person name="Lapidus A."/>
            <person name="Bruce D."/>
            <person name="Goodwin L."/>
            <person name="Pitluck S."/>
            <person name="Kyrpides N."/>
            <person name="Mavromatis K."/>
            <person name="Pagani I."/>
            <person name="Ivanova N."/>
            <person name="Ovchinnikova G."/>
            <person name="Lu M."/>
            <person name="Detter J.C."/>
            <person name="Han C."/>
            <person name="Land M."/>
            <person name="Hauser L."/>
            <person name="Markowitz V."/>
            <person name="Cheng J.-F."/>
            <person name="Hugenholtz P."/>
            <person name="Woyke T."/>
            <person name="Wu D."/>
            <person name="Tindall B."/>
            <person name="Pomrenke H.G."/>
            <person name="Brambilla E."/>
            <person name="Klenk H.-P."/>
            <person name="Eisen J.A."/>
        </authorList>
    </citation>
    <scope>NUCLEOTIDE SEQUENCE [LARGE SCALE GENOMIC DNA]</scope>
    <source>
        <strain evidence="4">ATCC 51119 / DSM 12145 / JCM 21818 / LMG 10337 / NBRC 100064 / NCIMB 13643</strain>
    </source>
</reference>
<gene>
    <name evidence="3" type="ordered locus">Pedsa_3318</name>
</gene>
<organism evidence="3 4">
    <name type="scientific">Pseudopedobacter saltans (strain ATCC 51119 / DSM 12145 / JCM 21818 / CCUG 39354 / LMG 10337 / NBRC 100064 / NCIMB 13643)</name>
    <name type="common">Pedobacter saltans</name>
    <dbReference type="NCBI Taxonomy" id="762903"/>
    <lineage>
        <taxon>Bacteria</taxon>
        <taxon>Pseudomonadati</taxon>
        <taxon>Bacteroidota</taxon>
        <taxon>Sphingobacteriia</taxon>
        <taxon>Sphingobacteriales</taxon>
        <taxon>Sphingobacteriaceae</taxon>
        <taxon>Pseudopedobacter</taxon>
    </lineage>
</organism>
<dbReference type="Proteomes" id="UP000000310">
    <property type="component" value="Chromosome"/>
</dbReference>
<evidence type="ECO:0000256" key="2">
    <source>
        <dbReference type="SAM" id="Phobius"/>
    </source>
</evidence>
<evidence type="ECO:0008006" key="5">
    <source>
        <dbReference type="Google" id="ProtNLM"/>
    </source>
</evidence>
<keyword evidence="1" id="KW-0175">Coiled coil</keyword>
<proteinExistence type="predicted"/>
<feature type="coiled-coil region" evidence="1">
    <location>
        <begin position="42"/>
        <end position="94"/>
    </location>
</feature>
<dbReference type="KEGG" id="psn:Pedsa_3318"/>
<dbReference type="OrthoDB" id="1115172at2"/>
<evidence type="ECO:0000256" key="1">
    <source>
        <dbReference type="SAM" id="Coils"/>
    </source>
</evidence>
<sequence>MENQEQKKKDTNKIYFLIAVIVALLGTNAYLFFQKNKSDKRIVTVSDERTALQAELEKLETELEQASTTTSQLSDDLKAKDEELKAKIAQLRIALNKGQLTTGELKKAKEDIKQLRYFVTKYTDDIEVLQQKNASLTTERDSLKATISNVNRVAENLSKTNDSLSTKVKEGAALKTSSVEIGTFRVRSNGKETQVSKASTAQKIKVAFTINPNPLAFKGMHDVYMRVMDPAGNLIIGEGGMFAANNQEYQYTYKTAVEYNGEARSYVIDWANRAAFESGTYTVILYADGGTLGRGTFSLK</sequence>
<name>F0SCK9_PSESL</name>
<dbReference type="EMBL" id="CP002545">
    <property type="protein sequence ID" value="ADY53853.1"/>
    <property type="molecule type" value="Genomic_DNA"/>
</dbReference>
<dbReference type="HOGENOM" id="CLU_077955_0_0_10"/>
<evidence type="ECO:0000313" key="3">
    <source>
        <dbReference type="EMBL" id="ADY53853.1"/>
    </source>
</evidence>
<feature type="coiled-coil region" evidence="1">
    <location>
        <begin position="119"/>
        <end position="146"/>
    </location>
</feature>
<dbReference type="Gene3D" id="1.10.287.1490">
    <property type="match status" value="1"/>
</dbReference>
<evidence type="ECO:0000313" key="4">
    <source>
        <dbReference type="Proteomes" id="UP000000310"/>
    </source>
</evidence>
<keyword evidence="2" id="KW-0472">Membrane</keyword>
<accession>F0SCK9</accession>
<dbReference type="RefSeq" id="WP_013634336.1">
    <property type="nucleotide sequence ID" value="NC_015177.1"/>
</dbReference>
<keyword evidence="2" id="KW-1133">Transmembrane helix</keyword>
<keyword evidence="2" id="KW-0812">Transmembrane</keyword>
<keyword evidence="4" id="KW-1185">Reference proteome</keyword>